<name>A0ABR4NEV3_9FUNG</name>
<evidence type="ECO:0000256" key="4">
    <source>
        <dbReference type="ARBA" id="ARBA00023163"/>
    </source>
</evidence>
<dbReference type="InterPro" id="IPR009332">
    <property type="entry name" value="Med22"/>
</dbReference>
<keyword evidence="5" id="KW-0539">Nucleus</keyword>
<evidence type="ECO:0000256" key="1">
    <source>
        <dbReference type="ARBA" id="ARBA00004123"/>
    </source>
</evidence>
<keyword evidence="8" id="KW-1185">Reference proteome</keyword>
<comment type="similarity">
    <text evidence="2">Belongs to the Mediator complex subunit 22 family.</text>
</comment>
<gene>
    <name evidence="7" type="ORF">HK105_202413</name>
</gene>
<evidence type="ECO:0000313" key="8">
    <source>
        <dbReference type="Proteomes" id="UP001527925"/>
    </source>
</evidence>
<protein>
    <recommendedName>
        <fullName evidence="9">Biogenesis of lysosome-related organelles complex 1 subunit 7</fullName>
    </recommendedName>
</protein>
<evidence type="ECO:0000256" key="6">
    <source>
        <dbReference type="SAM" id="SignalP"/>
    </source>
</evidence>
<evidence type="ECO:0008006" key="9">
    <source>
        <dbReference type="Google" id="ProtNLM"/>
    </source>
</evidence>
<dbReference type="EMBL" id="JADGIZ020000008">
    <property type="protein sequence ID" value="KAL2917999.1"/>
    <property type="molecule type" value="Genomic_DNA"/>
</dbReference>
<dbReference type="Pfam" id="PF06179">
    <property type="entry name" value="Med22"/>
    <property type="match status" value="1"/>
</dbReference>
<dbReference type="PANTHER" id="PTHR12434:SF6">
    <property type="entry name" value="MEDIATOR OF RNA POLYMERASE II TRANSCRIPTION SUBUNIT 22"/>
    <property type="match status" value="1"/>
</dbReference>
<evidence type="ECO:0000256" key="2">
    <source>
        <dbReference type="ARBA" id="ARBA00005942"/>
    </source>
</evidence>
<dbReference type="PANTHER" id="PTHR12434">
    <property type="entry name" value="MEDIATOR OF RNA POLYMERASE II TRANSCRIPTION SUBUNIT 22"/>
    <property type="match status" value="1"/>
</dbReference>
<dbReference type="Proteomes" id="UP001527925">
    <property type="component" value="Unassembled WGS sequence"/>
</dbReference>
<feature type="signal peptide" evidence="6">
    <location>
        <begin position="1"/>
        <end position="15"/>
    </location>
</feature>
<sequence>MRLILAAALPSGASAAAPGAAAAAAAAAAPAAALPSEAQRLAVSQNAMLADAAAANMARAVEALLGLTTELKQTLVLNDFSALNAQLLPRHRSLALRAQDSRDVLADMRADLADVQSRIQRALLHS</sequence>
<organism evidence="7 8">
    <name type="scientific">Polyrhizophydium stewartii</name>
    <dbReference type="NCBI Taxonomy" id="2732419"/>
    <lineage>
        <taxon>Eukaryota</taxon>
        <taxon>Fungi</taxon>
        <taxon>Fungi incertae sedis</taxon>
        <taxon>Chytridiomycota</taxon>
        <taxon>Chytridiomycota incertae sedis</taxon>
        <taxon>Chytridiomycetes</taxon>
        <taxon>Rhizophydiales</taxon>
        <taxon>Rhizophydiales incertae sedis</taxon>
        <taxon>Polyrhizophydium</taxon>
    </lineage>
</organism>
<comment type="subcellular location">
    <subcellularLocation>
        <location evidence="1">Nucleus</location>
    </subcellularLocation>
</comment>
<keyword evidence="3" id="KW-0805">Transcription regulation</keyword>
<feature type="chain" id="PRO_5045793922" description="Biogenesis of lysosome-related organelles complex 1 subunit 7" evidence="6">
    <location>
        <begin position="16"/>
        <end position="126"/>
    </location>
</feature>
<accession>A0ABR4NEV3</accession>
<proteinExistence type="inferred from homology"/>
<reference evidence="7 8" key="1">
    <citation type="submission" date="2023-09" db="EMBL/GenBank/DDBJ databases">
        <title>Pangenome analysis of Batrachochytrium dendrobatidis and related Chytrids.</title>
        <authorList>
            <person name="Yacoub M.N."/>
            <person name="Stajich J.E."/>
            <person name="James T.Y."/>
        </authorList>
    </citation>
    <scope>NUCLEOTIDE SEQUENCE [LARGE SCALE GENOMIC DNA]</scope>
    <source>
        <strain evidence="7 8">JEL0888</strain>
    </source>
</reference>
<evidence type="ECO:0000256" key="3">
    <source>
        <dbReference type="ARBA" id="ARBA00023015"/>
    </source>
</evidence>
<evidence type="ECO:0000313" key="7">
    <source>
        <dbReference type="EMBL" id="KAL2917999.1"/>
    </source>
</evidence>
<keyword evidence="4" id="KW-0804">Transcription</keyword>
<keyword evidence="6" id="KW-0732">Signal</keyword>
<comment type="caution">
    <text evidence="7">The sequence shown here is derived from an EMBL/GenBank/DDBJ whole genome shotgun (WGS) entry which is preliminary data.</text>
</comment>
<evidence type="ECO:0000256" key="5">
    <source>
        <dbReference type="ARBA" id="ARBA00023242"/>
    </source>
</evidence>